<dbReference type="InterPro" id="IPR002131">
    <property type="entry name" value="Gphrmn_rcpt_fam"/>
</dbReference>
<dbReference type="Pfam" id="PF00001">
    <property type="entry name" value="7tm_1"/>
    <property type="match status" value="1"/>
</dbReference>
<dbReference type="PROSITE" id="PS00237">
    <property type="entry name" value="G_PROTEIN_RECEP_F1_1"/>
    <property type="match status" value="1"/>
</dbReference>
<dbReference type="SUPFAM" id="SSF81321">
    <property type="entry name" value="Family A G protein-coupled receptor-like"/>
    <property type="match status" value="1"/>
</dbReference>
<evidence type="ECO:0000256" key="5">
    <source>
        <dbReference type="ARBA" id="ARBA00022737"/>
    </source>
</evidence>
<reference evidence="10 11" key="1">
    <citation type="submission" date="2024-07" db="EMBL/GenBank/DDBJ databases">
        <title>Chromosome-level genome assembly of the water stick insect Ranatra chinensis (Heteroptera: Nepidae).</title>
        <authorList>
            <person name="Liu X."/>
        </authorList>
    </citation>
    <scope>NUCLEOTIDE SEQUENCE [LARGE SCALE GENOMIC DNA]</scope>
    <source>
        <strain evidence="10">Cailab_2021Rc</strain>
        <tissue evidence="10">Muscle</tissue>
    </source>
</reference>
<keyword evidence="6 8" id="KW-1133">Transmembrane helix</keyword>
<keyword evidence="11" id="KW-1185">Reference proteome</keyword>
<feature type="transmembrane region" description="Helical" evidence="8">
    <location>
        <begin position="127"/>
        <end position="153"/>
    </location>
</feature>
<feature type="transmembrane region" description="Helical" evidence="8">
    <location>
        <begin position="41"/>
        <end position="64"/>
    </location>
</feature>
<accession>A0ABD0YI65</accession>
<dbReference type="PANTHER" id="PTHR24372:SF74">
    <property type="entry name" value="LP13728P"/>
    <property type="match status" value="1"/>
</dbReference>
<dbReference type="PRINTS" id="PR00373">
    <property type="entry name" value="GLYCHORMONER"/>
</dbReference>
<comment type="caution">
    <text evidence="10">The sequence shown here is derived from an EMBL/GenBank/DDBJ whole genome shotgun (WGS) entry which is preliminary data.</text>
</comment>
<keyword evidence="7 8" id="KW-0472">Membrane</keyword>
<evidence type="ECO:0000256" key="2">
    <source>
        <dbReference type="ARBA" id="ARBA00010663"/>
    </source>
</evidence>
<proteinExistence type="inferred from homology"/>
<evidence type="ECO:0000313" key="11">
    <source>
        <dbReference type="Proteomes" id="UP001558652"/>
    </source>
</evidence>
<evidence type="ECO:0000256" key="3">
    <source>
        <dbReference type="ARBA" id="ARBA00022614"/>
    </source>
</evidence>
<dbReference type="AlphaFoldDB" id="A0ABD0YI65"/>
<dbReference type="PRINTS" id="PR00237">
    <property type="entry name" value="GPCRRHODOPSN"/>
</dbReference>
<dbReference type="PROSITE" id="PS50262">
    <property type="entry name" value="G_PROTEIN_RECEP_F1_2"/>
    <property type="match status" value="1"/>
</dbReference>
<evidence type="ECO:0000256" key="6">
    <source>
        <dbReference type="ARBA" id="ARBA00022989"/>
    </source>
</evidence>
<feature type="transmembrane region" description="Helical" evidence="8">
    <location>
        <begin position="84"/>
        <end position="106"/>
    </location>
</feature>
<feature type="transmembrane region" description="Helical" evidence="8">
    <location>
        <begin position="6"/>
        <end position="29"/>
    </location>
</feature>
<comment type="similarity">
    <text evidence="2">Belongs to the G-protein coupled receptor 1 family.</text>
</comment>
<dbReference type="InterPro" id="IPR017452">
    <property type="entry name" value="GPCR_Rhodpsn_7TM"/>
</dbReference>
<evidence type="ECO:0000256" key="1">
    <source>
        <dbReference type="ARBA" id="ARBA00004370"/>
    </source>
</evidence>
<dbReference type="InterPro" id="IPR000276">
    <property type="entry name" value="GPCR_Rhodpsn"/>
</dbReference>
<dbReference type="EMBL" id="JBFDAA010000013">
    <property type="protein sequence ID" value="KAL1122772.1"/>
    <property type="molecule type" value="Genomic_DNA"/>
</dbReference>
<feature type="domain" description="G-protein coupled receptors family 1 profile" evidence="9">
    <location>
        <begin position="20"/>
        <end position="156"/>
    </location>
</feature>
<keyword evidence="5" id="KW-0677">Repeat</keyword>
<sequence>MGNWWLRISAWAVALLALVGNAAVLLVLLSSSYRMTVPKFLMCNLATADLCMGLYLLLIVLVDAKSIGVYFNHAIDWQSGPGCAVAGFLTVFSSELSILTLTVITSERWYTITYAIHMNKRLKLATALKIMSLGWVYAIVMAALPLVGVSGYYKTR</sequence>
<keyword evidence="3" id="KW-0433">Leucine-rich repeat</keyword>
<comment type="subcellular location">
    <subcellularLocation>
        <location evidence="1">Membrane</location>
    </subcellularLocation>
</comment>
<organism evidence="10 11">
    <name type="scientific">Ranatra chinensis</name>
    <dbReference type="NCBI Taxonomy" id="642074"/>
    <lineage>
        <taxon>Eukaryota</taxon>
        <taxon>Metazoa</taxon>
        <taxon>Ecdysozoa</taxon>
        <taxon>Arthropoda</taxon>
        <taxon>Hexapoda</taxon>
        <taxon>Insecta</taxon>
        <taxon>Pterygota</taxon>
        <taxon>Neoptera</taxon>
        <taxon>Paraneoptera</taxon>
        <taxon>Hemiptera</taxon>
        <taxon>Heteroptera</taxon>
        <taxon>Panheteroptera</taxon>
        <taxon>Nepomorpha</taxon>
        <taxon>Nepidae</taxon>
        <taxon>Ranatrinae</taxon>
        <taxon>Ranatra</taxon>
    </lineage>
</organism>
<name>A0ABD0YI65_9HEMI</name>
<gene>
    <name evidence="10" type="ORF">AAG570_003099</name>
</gene>
<evidence type="ECO:0000256" key="4">
    <source>
        <dbReference type="ARBA" id="ARBA00022692"/>
    </source>
</evidence>
<dbReference type="GO" id="GO:0016020">
    <property type="term" value="C:membrane"/>
    <property type="evidence" value="ECO:0007669"/>
    <property type="project" value="UniProtKB-SubCell"/>
</dbReference>
<evidence type="ECO:0000259" key="9">
    <source>
        <dbReference type="PROSITE" id="PS50262"/>
    </source>
</evidence>
<evidence type="ECO:0000256" key="7">
    <source>
        <dbReference type="ARBA" id="ARBA00023136"/>
    </source>
</evidence>
<evidence type="ECO:0000256" key="8">
    <source>
        <dbReference type="SAM" id="Phobius"/>
    </source>
</evidence>
<keyword evidence="4 8" id="KW-0812">Transmembrane</keyword>
<evidence type="ECO:0000313" key="10">
    <source>
        <dbReference type="EMBL" id="KAL1122772.1"/>
    </source>
</evidence>
<dbReference type="Gene3D" id="1.20.1070.10">
    <property type="entry name" value="Rhodopsin 7-helix transmembrane proteins"/>
    <property type="match status" value="1"/>
</dbReference>
<protein>
    <recommendedName>
        <fullName evidence="9">G-protein coupled receptors family 1 profile domain-containing protein</fullName>
    </recommendedName>
</protein>
<dbReference type="Proteomes" id="UP001558652">
    <property type="component" value="Unassembled WGS sequence"/>
</dbReference>
<dbReference type="PANTHER" id="PTHR24372">
    <property type="entry name" value="GLYCOPROTEIN HORMONE RECEPTOR"/>
    <property type="match status" value="1"/>
</dbReference>